<dbReference type="Gene3D" id="3.90.79.10">
    <property type="entry name" value="Nucleoside Triphosphate Pyrophosphohydrolase"/>
    <property type="match status" value="1"/>
</dbReference>
<comment type="similarity">
    <text evidence="1 3">Belongs to the Nudix hydrolase family.</text>
</comment>
<evidence type="ECO:0000256" key="2">
    <source>
        <dbReference type="ARBA" id="ARBA00022801"/>
    </source>
</evidence>
<dbReference type="PRINTS" id="PR00502">
    <property type="entry name" value="NUDIXFAMILY"/>
</dbReference>
<dbReference type="AlphaFoldDB" id="A0A0S4QN47"/>
<dbReference type="EMBL" id="FAOZ01000008">
    <property type="protein sequence ID" value="CUU56511.1"/>
    <property type="molecule type" value="Genomic_DNA"/>
</dbReference>
<dbReference type="RefSeq" id="WP_311984598.1">
    <property type="nucleotide sequence ID" value="NZ_FAOZ01000008.1"/>
</dbReference>
<evidence type="ECO:0000256" key="4">
    <source>
        <dbReference type="SAM" id="MobiDB-lite"/>
    </source>
</evidence>
<dbReference type="Pfam" id="PF00293">
    <property type="entry name" value="NUDIX"/>
    <property type="match status" value="1"/>
</dbReference>
<evidence type="ECO:0000256" key="3">
    <source>
        <dbReference type="RuleBase" id="RU003476"/>
    </source>
</evidence>
<evidence type="ECO:0000313" key="6">
    <source>
        <dbReference type="EMBL" id="CUU56511.1"/>
    </source>
</evidence>
<evidence type="ECO:0000259" key="5">
    <source>
        <dbReference type="PROSITE" id="PS51462"/>
    </source>
</evidence>
<feature type="domain" description="Nudix hydrolase" evidence="5">
    <location>
        <begin position="22"/>
        <end position="150"/>
    </location>
</feature>
<dbReference type="InterPro" id="IPR015797">
    <property type="entry name" value="NUDIX_hydrolase-like_dom_sf"/>
</dbReference>
<dbReference type="CDD" id="cd02883">
    <property type="entry name" value="NUDIX_Hydrolase"/>
    <property type="match status" value="1"/>
</dbReference>
<dbReference type="InterPro" id="IPR020084">
    <property type="entry name" value="NUDIX_hydrolase_CS"/>
</dbReference>
<name>A0A0S4QN47_9ACTN</name>
<evidence type="ECO:0000256" key="1">
    <source>
        <dbReference type="ARBA" id="ARBA00005582"/>
    </source>
</evidence>
<dbReference type="PROSITE" id="PS51462">
    <property type="entry name" value="NUDIX"/>
    <property type="match status" value="1"/>
</dbReference>
<sequence>MAVTSTDDAGVDVPGVLHTQVSVGVSVAAVIRRGDGRVVCIRRRDNGAWQIPGGVLDRGETFHQALRREVREETGMSVEPERLTGIYLNLPLGVVALVFLCREGHAEELAEAEPPTETEEATAVEWLTVEEVVRRSTPAFAVRVTDALAGRQEPVLRHHDGVRLLGVESGALDGVGEEASAEAGPGVRSWSTAANPRGWSEDPPRST</sequence>
<evidence type="ECO:0000313" key="7">
    <source>
        <dbReference type="Proteomes" id="UP000198802"/>
    </source>
</evidence>
<gene>
    <name evidence="6" type="ORF">Ga0074812_10839</name>
</gene>
<dbReference type="InterPro" id="IPR020476">
    <property type="entry name" value="Nudix_hydrolase"/>
</dbReference>
<protein>
    <submittedName>
        <fullName evidence="6">ADP-ribose pyrophosphatase YjhB, NUDIX family</fullName>
    </submittedName>
</protein>
<dbReference type="SUPFAM" id="SSF55811">
    <property type="entry name" value="Nudix"/>
    <property type="match status" value="1"/>
</dbReference>
<dbReference type="GO" id="GO:0016787">
    <property type="term" value="F:hydrolase activity"/>
    <property type="evidence" value="ECO:0007669"/>
    <property type="project" value="UniProtKB-KW"/>
</dbReference>
<keyword evidence="7" id="KW-1185">Reference proteome</keyword>
<reference evidence="7" key="1">
    <citation type="submission" date="2015-11" db="EMBL/GenBank/DDBJ databases">
        <authorList>
            <person name="Varghese N."/>
        </authorList>
    </citation>
    <scope>NUCLEOTIDE SEQUENCE [LARGE SCALE GENOMIC DNA]</scope>
    <source>
        <strain evidence="7">DSM 45899</strain>
    </source>
</reference>
<organism evidence="6 7">
    <name type="scientific">Parafrankia irregularis</name>
    <dbReference type="NCBI Taxonomy" id="795642"/>
    <lineage>
        <taxon>Bacteria</taxon>
        <taxon>Bacillati</taxon>
        <taxon>Actinomycetota</taxon>
        <taxon>Actinomycetes</taxon>
        <taxon>Frankiales</taxon>
        <taxon>Frankiaceae</taxon>
        <taxon>Parafrankia</taxon>
    </lineage>
</organism>
<keyword evidence="2 3" id="KW-0378">Hydrolase</keyword>
<dbReference type="PANTHER" id="PTHR43736:SF1">
    <property type="entry name" value="DIHYDRONEOPTERIN TRIPHOSPHATE DIPHOSPHATASE"/>
    <property type="match status" value="1"/>
</dbReference>
<dbReference type="PANTHER" id="PTHR43736">
    <property type="entry name" value="ADP-RIBOSE PYROPHOSPHATASE"/>
    <property type="match status" value="1"/>
</dbReference>
<feature type="region of interest" description="Disordered" evidence="4">
    <location>
        <begin position="175"/>
        <end position="207"/>
    </location>
</feature>
<accession>A0A0S4QN47</accession>
<dbReference type="InterPro" id="IPR000086">
    <property type="entry name" value="NUDIX_hydrolase_dom"/>
</dbReference>
<proteinExistence type="inferred from homology"/>
<dbReference type="PROSITE" id="PS00893">
    <property type="entry name" value="NUDIX_BOX"/>
    <property type="match status" value="1"/>
</dbReference>
<dbReference type="Proteomes" id="UP000198802">
    <property type="component" value="Unassembled WGS sequence"/>
</dbReference>